<feature type="domain" description="PBP" evidence="2">
    <location>
        <begin position="53"/>
        <end position="297"/>
    </location>
</feature>
<dbReference type="PANTHER" id="PTHR30570:SF1">
    <property type="entry name" value="PHOSPHATE-BINDING PROTEIN PSTS"/>
    <property type="match status" value="1"/>
</dbReference>
<dbReference type="EMBL" id="SACY01000002">
    <property type="protein sequence ID" value="RVU25646.1"/>
    <property type="molecule type" value="Genomic_DNA"/>
</dbReference>
<keyword evidence="4" id="KW-1185">Reference proteome</keyword>
<dbReference type="Proteomes" id="UP000282832">
    <property type="component" value="Unassembled WGS sequence"/>
</dbReference>
<dbReference type="OrthoDB" id="1450880at2"/>
<accession>A0A437PTR7</accession>
<organism evidence="3 4">
    <name type="scientific">Sandaracinomonas limnophila</name>
    <dbReference type="NCBI Taxonomy" id="1862386"/>
    <lineage>
        <taxon>Bacteria</taxon>
        <taxon>Pseudomonadati</taxon>
        <taxon>Bacteroidota</taxon>
        <taxon>Cytophagia</taxon>
        <taxon>Cytophagales</taxon>
        <taxon>Flectobacillaceae</taxon>
        <taxon>Sandaracinomonas</taxon>
    </lineage>
</organism>
<evidence type="ECO:0000313" key="3">
    <source>
        <dbReference type="EMBL" id="RVU25646.1"/>
    </source>
</evidence>
<proteinExistence type="predicted"/>
<dbReference type="InterPro" id="IPR050811">
    <property type="entry name" value="Phosphate_ABC_transporter"/>
</dbReference>
<dbReference type="AlphaFoldDB" id="A0A437PTR7"/>
<dbReference type="Gene3D" id="3.40.190.10">
    <property type="entry name" value="Periplasmic binding protein-like II"/>
    <property type="match status" value="2"/>
</dbReference>
<dbReference type="SUPFAM" id="SSF53850">
    <property type="entry name" value="Periplasmic binding protein-like II"/>
    <property type="match status" value="1"/>
</dbReference>
<evidence type="ECO:0000256" key="1">
    <source>
        <dbReference type="ARBA" id="ARBA00022729"/>
    </source>
</evidence>
<keyword evidence="1" id="KW-0732">Signal</keyword>
<evidence type="ECO:0000259" key="2">
    <source>
        <dbReference type="Pfam" id="PF12849"/>
    </source>
</evidence>
<protein>
    <recommendedName>
        <fullName evidence="2">PBP domain-containing protein</fullName>
    </recommendedName>
</protein>
<evidence type="ECO:0000313" key="4">
    <source>
        <dbReference type="Proteomes" id="UP000282832"/>
    </source>
</evidence>
<reference evidence="3 4" key="1">
    <citation type="submission" date="2019-01" db="EMBL/GenBank/DDBJ databases">
        <authorList>
            <person name="Chen W.-M."/>
        </authorList>
    </citation>
    <scope>NUCLEOTIDE SEQUENCE [LARGE SCALE GENOMIC DNA]</scope>
    <source>
        <strain evidence="3 4">FSY-15</strain>
    </source>
</reference>
<comment type="caution">
    <text evidence="3">The sequence shown here is derived from an EMBL/GenBank/DDBJ whole genome shotgun (WGS) entry which is preliminary data.</text>
</comment>
<name>A0A437PTR7_9BACT</name>
<dbReference type="PANTHER" id="PTHR30570">
    <property type="entry name" value="PERIPLASMIC PHOSPHATE BINDING COMPONENT OF PHOSPHATE ABC TRANSPORTER"/>
    <property type="match status" value="1"/>
</dbReference>
<dbReference type="InterPro" id="IPR024370">
    <property type="entry name" value="PBP_domain"/>
</dbReference>
<sequence>MACFVCGEPMFIIKIQMKMNMVPTPMKNNLLILVACFLILSCSKSEKKQFDDTPIKGEISLGVDDSFSNLMNAEKTAFENNAHYAKIKLNIQPENQAVADLLNDKVRGIIITRDLTEKEKETFVRENISYRSFRFAADGIACITHKSNTDTAWAVEDLKNQLLGTGSKQIELVVDKNNSSNVKFLVDYFKIPGNATLRVREVGDNPKVISYVKSHSNAVGLIGSNWISDGDNPTSLGFIRSVNVISFAKEKGLSKNEYYQPFGYNIALKKYPFRREAKIVLKEAHLGLGTGFVNYVCGDMGQLIVLKAGLIPLTRPVTIRTFEINKK</sequence>
<dbReference type="Pfam" id="PF12849">
    <property type="entry name" value="PBP_like_2"/>
    <property type="match status" value="1"/>
</dbReference>
<gene>
    <name evidence="3" type="ORF">EOJ36_04310</name>
</gene>